<dbReference type="EMBL" id="FMHW01000002">
    <property type="protein sequence ID" value="SCL39246.1"/>
    <property type="molecule type" value="Genomic_DNA"/>
</dbReference>
<reference evidence="3" key="1">
    <citation type="submission" date="2016-06" db="EMBL/GenBank/DDBJ databases">
        <authorList>
            <person name="Varghese N."/>
            <person name="Submissions Spin"/>
        </authorList>
    </citation>
    <scope>NUCLEOTIDE SEQUENCE [LARGE SCALE GENOMIC DNA]</scope>
    <source>
        <strain evidence="3">DSM 43817</strain>
    </source>
</reference>
<feature type="region of interest" description="Disordered" evidence="1">
    <location>
        <begin position="1"/>
        <end position="27"/>
    </location>
</feature>
<dbReference type="Proteomes" id="UP000198959">
    <property type="component" value="Unassembled WGS sequence"/>
</dbReference>
<evidence type="ECO:0000313" key="3">
    <source>
        <dbReference type="Proteomes" id="UP000198959"/>
    </source>
</evidence>
<dbReference type="AlphaFoldDB" id="A0A1C6TBQ6"/>
<evidence type="ECO:0000313" key="2">
    <source>
        <dbReference type="EMBL" id="SCL39246.1"/>
    </source>
</evidence>
<evidence type="ECO:0000256" key="1">
    <source>
        <dbReference type="SAM" id="MobiDB-lite"/>
    </source>
</evidence>
<keyword evidence="3" id="KW-1185">Reference proteome</keyword>
<sequence length="247" mass="27768">MIGEHHYVQGHRPCNASQRGRTSESQKESTVACAYGDKCGRLLPGCRNTGSGCRQLSRLVRRKTLAYLDVHRRPNRLFRGHRTYQRGRSSVELPQVPGVPGRYLRCRAIFHWRLGMQYNQHYRKPAGELFFRQLRLQQAQGVRHCRKRHSHHRQSGSPAVGRHRTQPSRPSVSSDAPPGQRSRRPGAFLLLTGGGCGIRTHEDIAALPVFKTTKLTALTCWSASRDPPCDTDTARELRGEVSTASAS</sequence>
<gene>
    <name evidence="2" type="ORF">GA0074692_5293</name>
</gene>
<protein>
    <submittedName>
        <fullName evidence="2">Uncharacterized protein</fullName>
    </submittedName>
</protein>
<feature type="region of interest" description="Disordered" evidence="1">
    <location>
        <begin position="226"/>
        <end position="247"/>
    </location>
</feature>
<feature type="region of interest" description="Disordered" evidence="1">
    <location>
        <begin position="141"/>
        <end position="186"/>
    </location>
</feature>
<feature type="compositionally biased region" description="Basic residues" evidence="1">
    <location>
        <begin position="143"/>
        <end position="154"/>
    </location>
</feature>
<proteinExistence type="predicted"/>
<name>A0A1C6TBQ6_9ACTN</name>
<accession>A0A1C6TBQ6</accession>
<organism evidence="2 3">
    <name type="scientific">Micromonospora pallida</name>
    <dbReference type="NCBI Taxonomy" id="145854"/>
    <lineage>
        <taxon>Bacteria</taxon>
        <taxon>Bacillati</taxon>
        <taxon>Actinomycetota</taxon>
        <taxon>Actinomycetes</taxon>
        <taxon>Micromonosporales</taxon>
        <taxon>Micromonosporaceae</taxon>
        <taxon>Micromonospora</taxon>
    </lineage>
</organism>